<dbReference type="InterPro" id="IPR001173">
    <property type="entry name" value="Glyco_trans_2-like"/>
</dbReference>
<gene>
    <name evidence="4" type="ORF">H9871_05835</name>
</gene>
<protein>
    <submittedName>
        <fullName evidence="4">Glycosyltransferase</fullName>
        <ecNumber evidence="4">2.4.-.-</ecNumber>
    </submittedName>
</protein>
<feature type="region of interest" description="Disordered" evidence="1">
    <location>
        <begin position="1041"/>
        <end position="1066"/>
    </location>
</feature>
<dbReference type="AlphaFoldDB" id="A0A9D1USL6"/>
<keyword evidence="4" id="KW-0328">Glycosyltransferase</keyword>
<evidence type="ECO:0000259" key="3">
    <source>
        <dbReference type="Pfam" id="PF13524"/>
    </source>
</evidence>
<dbReference type="EMBL" id="DXGD01000211">
    <property type="protein sequence ID" value="HIW99645.1"/>
    <property type="molecule type" value="Genomic_DNA"/>
</dbReference>
<accession>A0A9D1USL6</accession>
<keyword evidence="4" id="KW-0808">Transferase</keyword>
<name>A0A9D1USL6_9MICC</name>
<dbReference type="CDD" id="cd00761">
    <property type="entry name" value="Glyco_tranf_GTA_type"/>
    <property type="match status" value="1"/>
</dbReference>
<dbReference type="PANTHER" id="PTHR22916:SF3">
    <property type="entry name" value="UDP-GLCNAC:BETAGAL BETA-1,3-N-ACETYLGLUCOSAMINYLTRANSFERASE-LIKE PROTEIN 1"/>
    <property type="match status" value="1"/>
</dbReference>
<dbReference type="InterPro" id="IPR055259">
    <property type="entry name" value="YkvP/CgeB_Glyco_trans-like"/>
</dbReference>
<feature type="compositionally biased region" description="Basic and acidic residues" evidence="1">
    <location>
        <begin position="22"/>
        <end position="37"/>
    </location>
</feature>
<feature type="compositionally biased region" description="Basic and acidic residues" evidence="1">
    <location>
        <begin position="1052"/>
        <end position="1066"/>
    </location>
</feature>
<comment type="caution">
    <text evidence="4">The sequence shown here is derived from an EMBL/GenBank/DDBJ whole genome shotgun (WGS) entry which is preliminary data.</text>
</comment>
<reference evidence="4" key="2">
    <citation type="submission" date="2021-04" db="EMBL/GenBank/DDBJ databases">
        <authorList>
            <person name="Gilroy R."/>
        </authorList>
    </citation>
    <scope>NUCLEOTIDE SEQUENCE</scope>
    <source>
        <strain evidence="4">ChiHejej3B27-3195</strain>
    </source>
</reference>
<proteinExistence type="predicted"/>
<feature type="domain" description="Glycosyltransferase 2-like" evidence="2">
    <location>
        <begin position="648"/>
        <end position="762"/>
    </location>
</feature>
<evidence type="ECO:0000313" key="4">
    <source>
        <dbReference type="EMBL" id="HIW99645.1"/>
    </source>
</evidence>
<dbReference type="PANTHER" id="PTHR22916">
    <property type="entry name" value="GLYCOSYLTRANSFERASE"/>
    <property type="match status" value="1"/>
</dbReference>
<dbReference type="InterPro" id="IPR029044">
    <property type="entry name" value="Nucleotide-diphossugar_trans"/>
</dbReference>
<dbReference type="Pfam" id="PF13524">
    <property type="entry name" value="Glyco_trans_1_2"/>
    <property type="match status" value="1"/>
</dbReference>
<evidence type="ECO:0000259" key="2">
    <source>
        <dbReference type="Pfam" id="PF00535"/>
    </source>
</evidence>
<evidence type="ECO:0000256" key="1">
    <source>
        <dbReference type="SAM" id="MobiDB-lite"/>
    </source>
</evidence>
<dbReference type="GO" id="GO:0016758">
    <property type="term" value="F:hexosyltransferase activity"/>
    <property type="evidence" value="ECO:0007669"/>
    <property type="project" value="UniProtKB-ARBA"/>
</dbReference>
<dbReference type="EC" id="2.4.-.-" evidence="4"/>
<dbReference type="SUPFAM" id="SSF53448">
    <property type="entry name" value="Nucleotide-diphospho-sugar transferases"/>
    <property type="match status" value="1"/>
</dbReference>
<organism evidence="4 5">
    <name type="scientific">Candidatus Nesterenkonia stercoripullorum</name>
    <dbReference type="NCBI Taxonomy" id="2838701"/>
    <lineage>
        <taxon>Bacteria</taxon>
        <taxon>Bacillati</taxon>
        <taxon>Actinomycetota</taxon>
        <taxon>Actinomycetes</taxon>
        <taxon>Micrococcales</taxon>
        <taxon>Micrococcaceae</taxon>
        <taxon>Nesterenkonia</taxon>
    </lineage>
</organism>
<dbReference type="Gene3D" id="3.90.550.10">
    <property type="entry name" value="Spore Coat Polysaccharide Biosynthesis Protein SpsA, Chain A"/>
    <property type="match status" value="1"/>
</dbReference>
<sequence length="1066" mass="118104">MDSQSPLSDHAGHAQQAARDAAQAHERVSQHLEDSQHAKWSSLKRAHAERAQAIRSYAQQTEPAPQDLPEPAPLIAQTPSWALEAALEAADGLPAGEAGVSRPALNLRIGIICDPFLFDTFHDAATLVPITPQNWRDHHEGLDLLLVAATWRGHDGTSWDATAPHALAHRKLLRETIIPACQRAGIPTVYYGKEDPPDYRLFLDLAQACEHIVTTAAESVPDYRRDCPRAQSVAVLPFGVNPLLHSPLGSRPAQSDLVFFAGSWMGKKYPQRARFAEWILDGVVAAGRQLAVIDRYWSSENPSPNQAVPEKYWPYRVPAVNHHRLMGLNRVCDIAVNLNSVLGSQTMFANRALELQASGTFVISSYNQGLNSYFPQVKIANSARDVEDTLRCLGHEELRRAQADGIRSVFMQHHVVDLLARVARQAGCSAVSAPERERTVAVTQRTSPELEQDIAAQSVGDIELLTWDELRDRAGPRGWGEAGPPDILLPVDPARRYEPDYAADHTAAFRFQAASLSVKLDGDASTADPHALRHAAGLDAVGPAGGEIALTAWWRPDLAELDTPEKLVASAAHERIFVGDHLQHRPAARAISPSATGHASAPHEPASTTTTTPMARELTTARPWEGDSIESLAGRAREIARRLSLDLSVIVPIYNNGSHLRHKAFASLRRSPDFARAHILLVDDGSTDPVTLDVLRELDAAHPNVTVFRHATGGSGSASRPRNTGLELAATDFVTYLDPDDEEFENAYRRMADQLEQHPDADFSLGTQITWTDRYMELPIHQWYSAIPLNEGLRRPGPGALRDIAFRPASIEGIVARTAWLRSLGLTQPVGATGQDTFFFQQMIAGARAYAEYSAPAYVYYGAVDHSIVNVVSARYFRKYLILEEARSEWLRDSGLLQDYLDTRFEHFFVTWYLWKLTRVSPADRAESEALLVHLASYYCRDPYSYPWRTPEAKRFFGQRGLPRPTAMRPMLGRVRRRVTTRLKRAAQDAKRTRAGRAAGTLYRRSLKPQPQAAQEWAARLTAETRQLEPLRAAAAQAETRLRETISGGTRPLRDHAGTATSREPR</sequence>
<reference evidence="4" key="1">
    <citation type="journal article" date="2021" name="PeerJ">
        <title>Extensive microbial diversity within the chicken gut microbiome revealed by metagenomics and culture.</title>
        <authorList>
            <person name="Gilroy R."/>
            <person name="Ravi A."/>
            <person name="Getino M."/>
            <person name="Pursley I."/>
            <person name="Horton D.L."/>
            <person name="Alikhan N.F."/>
            <person name="Baker D."/>
            <person name="Gharbi K."/>
            <person name="Hall N."/>
            <person name="Watson M."/>
            <person name="Adriaenssens E.M."/>
            <person name="Foster-Nyarko E."/>
            <person name="Jarju S."/>
            <person name="Secka A."/>
            <person name="Antonio M."/>
            <person name="Oren A."/>
            <person name="Chaudhuri R.R."/>
            <person name="La Ragione R."/>
            <person name="Hildebrand F."/>
            <person name="Pallen M.J."/>
        </authorList>
    </citation>
    <scope>NUCLEOTIDE SEQUENCE</scope>
    <source>
        <strain evidence="4">ChiHejej3B27-3195</strain>
    </source>
</reference>
<dbReference type="Pfam" id="PF00535">
    <property type="entry name" value="Glycos_transf_2"/>
    <property type="match status" value="1"/>
</dbReference>
<dbReference type="Proteomes" id="UP000824151">
    <property type="component" value="Unassembled WGS sequence"/>
</dbReference>
<feature type="region of interest" description="Disordered" evidence="1">
    <location>
        <begin position="590"/>
        <end position="613"/>
    </location>
</feature>
<evidence type="ECO:0000313" key="5">
    <source>
        <dbReference type="Proteomes" id="UP000824151"/>
    </source>
</evidence>
<feature type="region of interest" description="Disordered" evidence="1">
    <location>
        <begin position="1"/>
        <end position="73"/>
    </location>
</feature>
<feature type="domain" description="Spore protein YkvP/CgeB glycosyl transferase-like" evidence="3">
    <location>
        <begin position="313"/>
        <end position="414"/>
    </location>
</feature>